<name>A0ABD3VXX4_SINWO</name>
<protein>
    <submittedName>
        <fullName evidence="1">Uncharacterized protein</fullName>
    </submittedName>
</protein>
<comment type="caution">
    <text evidence="1">The sequence shown here is derived from an EMBL/GenBank/DDBJ whole genome shotgun (WGS) entry which is preliminary data.</text>
</comment>
<dbReference type="EMBL" id="JBJQND010000009">
    <property type="protein sequence ID" value="KAL3866462.1"/>
    <property type="molecule type" value="Genomic_DNA"/>
</dbReference>
<gene>
    <name evidence="1" type="ORF">ACJMK2_043757</name>
</gene>
<reference evidence="1 2" key="1">
    <citation type="submission" date="2024-11" db="EMBL/GenBank/DDBJ databases">
        <title>Chromosome-level genome assembly of the freshwater bivalve Anodonta woodiana.</title>
        <authorList>
            <person name="Chen X."/>
        </authorList>
    </citation>
    <scope>NUCLEOTIDE SEQUENCE [LARGE SCALE GENOMIC DNA]</scope>
    <source>
        <strain evidence="1">MN2024</strain>
        <tissue evidence="1">Gills</tissue>
    </source>
</reference>
<evidence type="ECO:0000313" key="1">
    <source>
        <dbReference type="EMBL" id="KAL3866462.1"/>
    </source>
</evidence>
<sequence>MKRSECVTGLESEMNDVKKDVFYDIVNRHVAEVHQIRRNSAPASMFFKRGDERKDINESQETNRETLLLCGKILRTMGDEQTSKTFGKHLRNMGDAINSRYTMSQILAQVEVECRDMNQNLDIPIILMDTRPSSR</sequence>
<accession>A0ABD3VXX4</accession>
<keyword evidence="2" id="KW-1185">Reference proteome</keyword>
<proteinExistence type="predicted"/>
<dbReference type="Proteomes" id="UP001634394">
    <property type="component" value="Unassembled WGS sequence"/>
</dbReference>
<evidence type="ECO:0000313" key="2">
    <source>
        <dbReference type="Proteomes" id="UP001634394"/>
    </source>
</evidence>
<dbReference type="AlphaFoldDB" id="A0ABD3VXX4"/>
<organism evidence="1 2">
    <name type="scientific">Sinanodonta woodiana</name>
    <name type="common">Chinese pond mussel</name>
    <name type="synonym">Anodonta woodiana</name>
    <dbReference type="NCBI Taxonomy" id="1069815"/>
    <lineage>
        <taxon>Eukaryota</taxon>
        <taxon>Metazoa</taxon>
        <taxon>Spiralia</taxon>
        <taxon>Lophotrochozoa</taxon>
        <taxon>Mollusca</taxon>
        <taxon>Bivalvia</taxon>
        <taxon>Autobranchia</taxon>
        <taxon>Heteroconchia</taxon>
        <taxon>Palaeoheterodonta</taxon>
        <taxon>Unionida</taxon>
        <taxon>Unionoidea</taxon>
        <taxon>Unionidae</taxon>
        <taxon>Unioninae</taxon>
        <taxon>Sinanodonta</taxon>
    </lineage>
</organism>